<protein>
    <submittedName>
        <fullName evidence="2">BTB/POZ domain-containing protein 27</fullName>
    </submittedName>
</protein>
<accession>A0A4U7AM88</accession>
<dbReference type="Proteomes" id="UP000308133">
    <property type="component" value="Unassembled WGS sequence"/>
</dbReference>
<comment type="caution">
    <text evidence="2">The sequence shown here is derived from an EMBL/GenBank/DDBJ whole genome shotgun (WGS) entry which is preliminary data.</text>
</comment>
<dbReference type="Gene3D" id="3.30.710.10">
    <property type="entry name" value="Potassium Channel Kv1.1, Chain A"/>
    <property type="match status" value="1"/>
</dbReference>
<dbReference type="Pfam" id="PF00651">
    <property type="entry name" value="BTB"/>
    <property type="match status" value="1"/>
</dbReference>
<proteinExistence type="predicted"/>
<dbReference type="InterPro" id="IPR000210">
    <property type="entry name" value="BTB/POZ_dom"/>
</dbReference>
<name>A0A4U7AM88_9PEZI</name>
<dbReference type="AlphaFoldDB" id="A0A4U7AM88"/>
<gene>
    <name evidence="2" type="ORF">C1H76_8798</name>
</gene>
<evidence type="ECO:0000313" key="2">
    <source>
        <dbReference type="EMBL" id="TKX18909.1"/>
    </source>
</evidence>
<dbReference type="EMBL" id="PTQR01000123">
    <property type="protein sequence ID" value="TKX18909.1"/>
    <property type="molecule type" value="Genomic_DNA"/>
</dbReference>
<sequence>MADEVIYAGGDVVLVTGPDESPQRFRVSSVILSCASSVFRTMFGSAFAEGQELASSGTITKRLEDDDTKAMRIVFNCLHYQFKAIPKIGDTNTILKVAIIADKYDCSRVLSSVLTDWCGRFKNSHFWDGAEIHIPKWVDILAATYLNGLHELFGTATERLIFSYAGNFHHLVKDHRAWIPDYVLICLDIARQHMRAQYRKFITKIILFRCSNAGFHNAIEYTKNSLDVNEEWAEDWSVLGLMECRREFLAQCSTSHTDQNLCKDCGQVAVPYALLTDPTLAVVEVQSHELCLYCCTAADRDPHQCLGNCHKECDETDEEEEAKENEANAK</sequence>
<dbReference type="InterPro" id="IPR011333">
    <property type="entry name" value="SKP1/BTB/POZ_sf"/>
</dbReference>
<evidence type="ECO:0000313" key="3">
    <source>
        <dbReference type="Proteomes" id="UP000308133"/>
    </source>
</evidence>
<dbReference type="PROSITE" id="PS50097">
    <property type="entry name" value="BTB"/>
    <property type="match status" value="1"/>
</dbReference>
<reference evidence="2 3" key="1">
    <citation type="submission" date="2018-02" db="EMBL/GenBank/DDBJ databases">
        <title>Draft genome sequences of Elsinoe sp., causing black scab on jojoba.</title>
        <authorList>
            <person name="Stodart B."/>
            <person name="Jeffress S."/>
            <person name="Ash G."/>
            <person name="Arun Chinnappa K."/>
        </authorList>
    </citation>
    <scope>NUCLEOTIDE SEQUENCE [LARGE SCALE GENOMIC DNA]</scope>
    <source>
        <strain evidence="2 3">Hillstone_2</strain>
    </source>
</reference>
<dbReference type="CDD" id="cd18186">
    <property type="entry name" value="BTB_POZ_ZBTB_KLHL-like"/>
    <property type="match status" value="1"/>
</dbReference>
<dbReference type="SUPFAM" id="SSF54695">
    <property type="entry name" value="POZ domain"/>
    <property type="match status" value="1"/>
</dbReference>
<evidence type="ECO:0000259" key="1">
    <source>
        <dbReference type="PROSITE" id="PS50097"/>
    </source>
</evidence>
<feature type="domain" description="BTB" evidence="1">
    <location>
        <begin position="10"/>
        <end position="87"/>
    </location>
</feature>
<organism evidence="2 3">
    <name type="scientific">Elsinoe australis</name>
    <dbReference type="NCBI Taxonomy" id="40998"/>
    <lineage>
        <taxon>Eukaryota</taxon>
        <taxon>Fungi</taxon>
        <taxon>Dikarya</taxon>
        <taxon>Ascomycota</taxon>
        <taxon>Pezizomycotina</taxon>
        <taxon>Dothideomycetes</taxon>
        <taxon>Dothideomycetidae</taxon>
        <taxon>Myriangiales</taxon>
        <taxon>Elsinoaceae</taxon>
        <taxon>Elsinoe</taxon>
    </lineage>
</organism>